<dbReference type="SUPFAM" id="SSF116922">
    <property type="entry name" value="YugE-like"/>
    <property type="match status" value="1"/>
</dbReference>
<evidence type="ECO:0008006" key="3">
    <source>
        <dbReference type="Google" id="ProtNLM"/>
    </source>
</evidence>
<protein>
    <recommendedName>
        <fullName evidence="3">CdiI immunity protein domain-containing protein</fullName>
    </recommendedName>
</protein>
<accession>A0A238VQZ8</accession>
<reference evidence="1 2" key="1">
    <citation type="submission" date="2017-06" db="EMBL/GenBank/DDBJ databases">
        <authorList>
            <person name="Kim H.J."/>
            <person name="Triplett B.A."/>
        </authorList>
    </citation>
    <scope>NUCLEOTIDE SEQUENCE [LARGE SCALE GENOMIC DNA]</scope>
    <source>
        <strain evidence="1 2">DSM 44272</strain>
    </source>
</reference>
<gene>
    <name evidence="1" type="ORF">SAMN06272737_104138</name>
</gene>
<proteinExistence type="predicted"/>
<dbReference type="OrthoDB" id="5147543at2"/>
<evidence type="ECO:0000313" key="2">
    <source>
        <dbReference type="Proteomes" id="UP000198403"/>
    </source>
</evidence>
<evidence type="ECO:0000313" key="1">
    <source>
        <dbReference type="EMBL" id="SNR36574.1"/>
    </source>
</evidence>
<dbReference type="AlphaFoldDB" id="A0A238VQZ8"/>
<sequence length="92" mass="10403">MALSLIAEVEALLYRHDPVGINFGDNPDEYRPEAESIVARLPRARSVDDVLALVHEEFVYWFDEDIAGPADRYEDIARDVWAAWLARPSSAS</sequence>
<dbReference type="Proteomes" id="UP000198403">
    <property type="component" value="Unassembled WGS sequence"/>
</dbReference>
<dbReference type="RefSeq" id="WP_089335610.1">
    <property type="nucleotide sequence ID" value="NZ_FZNO01000004.1"/>
</dbReference>
<dbReference type="InterPro" id="IPR023162">
    <property type="entry name" value="Apc36109-like_dom_sf"/>
</dbReference>
<keyword evidence="2" id="KW-1185">Reference proteome</keyword>
<name>A0A238VQZ8_9ACTN</name>
<dbReference type="Gene3D" id="1.10.340.20">
    <property type="entry name" value="Apc36109-like domain"/>
    <property type="match status" value="1"/>
</dbReference>
<dbReference type="EMBL" id="FZNO01000004">
    <property type="protein sequence ID" value="SNR36574.1"/>
    <property type="molecule type" value="Genomic_DNA"/>
</dbReference>
<organism evidence="1 2">
    <name type="scientific">Blastococcus mobilis</name>
    <dbReference type="NCBI Taxonomy" id="1938746"/>
    <lineage>
        <taxon>Bacteria</taxon>
        <taxon>Bacillati</taxon>
        <taxon>Actinomycetota</taxon>
        <taxon>Actinomycetes</taxon>
        <taxon>Geodermatophilales</taxon>
        <taxon>Geodermatophilaceae</taxon>
        <taxon>Blastococcus</taxon>
    </lineage>
</organism>